<evidence type="ECO:0000313" key="3">
    <source>
        <dbReference type="Proteomes" id="UP000293360"/>
    </source>
</evidence>
<name>A0A4Q4TFE4_9PEZI</name>
<feature type="compositionally biased region" description="Acidic residues" evidence="1">
    <location>
        <begin position="284"/>
        <end position="293"/>
    </location>
</feature>
<feature type="compositionally biased region" description="Polar residues" evidence="1">
    <location>
        <begin position="94"/>
        <end position="103"/>
    </location>
</feature>
<comment type="caution">
    <text evidence="2">The sequence shown here is derived from an EMBL/GenBank/DDBJ whole genome shotgun (WGS) entry which is preliminary data.</text>
</comment>
<dbReference type="EMBL" id="QJNU01000219">
    <property type="protein sequence ID" value="RYP04240.1"/>
    <property type="molecule type" value="Genomic_DNA"/>
</dbReference>
<evidence type="ECO:0000256" key="1">
    <source>
        <dbReference type="SAM" id="MobiDB-lite"/>
    </source>
</evidence>
<sequence>MTEPLSTSYPPHLTPKRKRDDLIGEQYISASPSRNLVHLTKPIFSFQPPYSAVANSVPEDGNSSPASRVVQKFRDLALVEVEEKRESGGGVTAASATSINKNNHGLHGIRRPNFSPEPFVFDFNGANKSSETTAGENTMHFLGGGMQVDDEDDNATRKRIRCREGTPYQDMKPDISAGPKGEDSANAAGPVQVDEHGHLTFQTAADPALVKVSKNGGSGRLHKSYPSINRLQDSKSRSRRRAGTPPVSSSRAKAASDPKTAGDEHEPEVVDPVRAALTWHEDEITVYDPEDMDDDRRGMDGIGFRPTPAIAYQREQMRRRQLAEYRRREENEARARRNQRRREQLGGGAEFERKHSIVRVRFSDAEPTRVVTI</sequence>
<reference evidence="2 3" key="1">
    <citation type="submission" date="2018-06" db="EMBL/GenBank/DDBJ databases">
        <title>Complete Genomes of Monosporascus.</title>
        <authorList>
            <person name="Robinson A.J."/>
            <person name="Natvig D.O."/>
        </authorList>
    </citation>
    <scope>NUCLEOTIDE SEQUENCE [LARGE SCALE GENOMIC DNA]</scope>
    <source>
        <strain evidence="2 3">CBS 110550</strain>
    </source>
</reference>
<organism evidence="2 3">
    <name type="scientific">Monosporascus ibericus</name>
    <dbReference type="NCBI Taxonomy" id="155417"/>
    <lineage>
        <taxon>Eukaryota</taxon>
        <taxon>Fungi</taxon>
        <taxon>Dikarya</taxon>
        <taxon>Ascomycota</taxon>
        <taxon>Pezizomycotina</taxon>
        <taxon>Sordariomycetes</taxon>
        <taxon>Xylariomycetidae</taxon>
        <taxon>Xylariales</taxon>
        <taxon>Xylariales incertae sedis</taxon>
        <taxon>Monosporascus</taxon>
    </lineage>
</organism>
<dbReference type="Proteomes" id="UP000293360">
    <property type="component" value="Unassembled WGS sequence"/>
</dbReference>
<feature type="compositionally biased region" description="Basic and acidic residues" evidence="1">
    <location>
        <begin position="254"/>
        <end position="268"/>
    </location>
</feature>
<gene>
    <name evidence="2" type="ORF">DL764_004579</name>
</gene>
<feature type="region of interest" description="Disordered" evidence="1">
    <location>
        <begin position="1"/>
        <end position="21"/>
    </location>
</feature>
<feature type="compositionally biased region" description="Basic and acidic residues" evidence="1">
    <location>
        <begin position="326"/>
        <end position="335"/>
    </location>
</feature>
<dbReference type="OrthoDB" id="5391950at2759"/>
<feature type="region of interest" description="Disordered" evidence="1">
    <location>
        <begin position="126"/>
        <end position="307"/>
    </location>
</feature>
<proteinExistence type="predicted"/>
<feature type="region of interest" description="Disordered" evidence="1">
    <location>
        <begin position="326"/>
        <end position="350"/>
    </location>
</feature>
<keyword evidence="3" id="KW-1185">Reference proteome</keyword>
<evidence type="ECO:0000313" key="2">
    <source>
        <dbReference type="EMBL" id="RYP04240.1"/>
    </source>
</evidence>
<feature type="compositionally biased region" description="Polar residues" evidence="1">
    <location>
        <begin position="126"/>
        <end position="136"/>
    </location>
</feature>
<protein>
    <submittedName>
        <fullName evidence="2">Uncharacterized protein</fullName>
    </submittedName>
</protein>
<feature type="region of interest" description="Disordered" evidence="1">
    <location>
        <begin position="82"/>
        <end position="109"/>
    </location>
</feature>
<dbReference type="AlphaFoldDB" id="A0A4Q4TFE4"/>
<accession>A0A4Q4TFE4</accession>